<comment type="caution">
    <text evidence="5">The sequence shown here is derived from an EMBL/GenBank/DDBJ whole genome shotgun (WGS) entry which is preliminary data.</text>
</comment>
<dbReference type="CDD" id="cd06288">
    <property type="entry name" value="PBP1_sucrose_transcription_regulator"/>
    <property type="match status" value="1"/>
</dbReference>
<dbReference type="EMBL" id="POUA01000068">
    <property type="protein sequence ID" value="PZG49749.1"/>
    <property type="molecule type" value="Genomic_DNA"/>
</dbReference>
<dbReference type="SUPFAM" id="SSF47413">
    <property type="entry name" value="lambda repressor-like DNA-binding domains"/>
    <property type="match status" value="1"/>
</dbReference>
<dbReference type="SMART" id="SM00354">
    <property type="entry name" value="HTH_LACI"/>
    <property type="match status" value="1"/>
</dbReference>
<proteinExistence type="predicted"/>
<keyword evidence="3" id="KW-0804">Transcription</keyword>
<keyword evidence="1" id="KW-0805">Transcription regulation</keyword>
<dbReference type="Gene3D" id="1.10.260.40">
    <property type="entry name" value="lambda repressor-like DNA-binding domains"/>
    <property type="match status" value="1"/>
</dbReference>
<protein>
    <submittedName>
        <fullName evidence="5">LacI family transcriptional regulator</fullName>
    </submittedName>
</protein>
<dbReference type="InterPro" id="IPR028082">
    <property type="entry name" value="Peripla_BP_I"/>
</dbReference>
<reference evidence="5 6" key="1">
    <citation type="submission" date="2018-01" db="EMBL/GenBank/DDBJ databases">
        <title>Draft genome sequence of Sphaerisporangium sp. 7K107.</title>
        <authorList>
            <person name="Sahin N."/>
            <person name="Saygin H."/>
            <person name="Ay H."/>
        </authorList>
    </citation>
    <scope>NUCLEOTIDE SEQUENCE [LARGE SCALE GENOMIC DNA]</scope>
    <source>
        <strain evidence="5 6">7K107</strain>
    </source>
</reference>
<dbReference type="PROSITE" id="PS50932">
    <property type="entry name" value="HTH_LACI_2"/>
    <property type="match status" value="1"/>
</dbReference>
<dbReference type="PANTHER" id="PTHR30146:SF109">
    <property type="entry name" value="HTH-TYPE TRANSCRIPTIONAL REGULATOR GALS"/>
    <property type="match status" value="1"/>
</dbReference>
<dbReference type="GO" id="GO:0003700">
    <property type="term" value="F:DNA-binding transcription factor activity"/>
    <property type="evidence" value="ECO:0007669"/>
    <property type="project" value="TreeGrafter"/>
</dbReference>
<gene>
    <name evidence="5" type="ORF">C1I98_11685</name>
</gene>
<dbReference type="RefSeq" id="WP_111167189.1">
    <property type="nucleotide sequence ID" value="NZ_POUA01000068.1"/>
</dbReference>
<dbReference type="GO" id="GO:0000976">
    <property type="term" value="F:transcription cis-regulatory region binding"/>
    <property type="evidence" value="ECO:0007669"/>
    <property type="project" value="TreeGrafter"/>
</dbReference>
<dbReference type="PANTHER" id="PTHR30146">
    <property type="entry name" value="LACI-RELATED TRANSCRIPTIONAL REPRESSOR"/>
    <property type="match status" value="1"/>
</dbReference>
<organism evidence="5 6">
    <name type="scientific">Spongiactinospora gelatinilytica</name>
    <dbReference type="NCBI Taxonomy" id="2666298"/>
    <lineage>
        <taxon>Bacteria</taxon>
        <taxon>Bacillati</taxon>
        <taxon>Actinomycetota</taxon>
        <taxon>Actinomycetes</taxon>
        <taxon>Streptosporangiales</taxon>
        <taxon>Streptosporangiaceae</taxon>
        <taxon>Spongiactinospora</taxon>
    </lineage>
</organism>
<evidence type="ECO:0000256" key="1">
    <source>
        <dbReference type="ARBA" id="ARBA00023015"/>
    </source>
</evidence>
<dbReference type="SUPFAM" id="SSF53822">
    <property type="entry name" value="Periplasmic binding protein-like I"/>
    <property type="match status" value="1"/>
</dbReference>
<dbReference type="AlphaFoldDB" id="A0A2W2H4G0"/>
<evidence type="ECO:0000313" key="5">
    <source>
        <dbReference type="EMBL" id="PZG49749.1"/>
    </source>
</evidence>
<evidence type="ECO:0000256" key="3">
    <source>
        <dbReference type="ARBA" id="ARBA00023163"/>
    </source>
</evidence>
<dbReference type="CDD" id="cd01392">
    <property type="entry name" value="HTH_LacI"/>
    <property type="match status" value="1"/>
</dbReference>
<dbReference type="InterPro" id="IPR046335">
    <property type="entry name" value="LacI/GalR-like_sensor"/>
</dbReference>
<evidence type="ECO:0000313" key="6">
    <source>
        <dbReference type="Proteomes" id="UP000248544"/>
    </source>
</evidence>
<evidence type="ECO:0000256" key="2">
    <source>
        <dbReference type="ARBA" id="ARBA00023125"/>
    </source>
</evidence>
<dbReference type="InterPro" id="IPR010982">
    <property type="entry name" value="Lambda_DNA-bd_dom_sf"/>
</dbReference>
<dbReference type="Pfam" id="PF00356">
    <property type="entry name" value="LacI"/>
    <property type="match status" value="1"/>
</dbReference>
<keyword evidence="2" id="KW-0238">DNA-binding</keyword>
<dbReference type="InterPro" id="IPR000843">
    <property type="entry name" value="HTH_LacI"/>
</dbReference>
<dbReference type="PROSITE" id="PS00356">
    <property type="entry name" value="HTH_LACI_1"/>
    <property type="match status" value="1"/>
</dbReference>
<evidence type="ECO:0000259" key="4">
    <source>
        <dbReference type="PROSITE" id="PS50932"/>
    </source>
</evidence>
<name>A0A2W2H4G0_9ACTN</name>
<sequence>MSDLEERPDRPRVVTIRDVAAASGVSIGTVSKVLNGRGKLRAETRARVSAVADRLGFRPNPLAQGLLAGRTHTIALIACDGFSRFSVPVMLGVEDFLAPEEISMFTCDTRDDPIRERHHVERLLARRVEGIVTTGRRAETRHGLGDLPVPVVHTVSRSAGPGDFSVVPDDRGGGALAVRHLLAAGRSRIGHITGPRRFLAAGQRAAGLTGALAEAGLRPVAEPLFGEWSEEWGRQAAGILLRARPDVDAVVCGSDQIARGVAEAMGEHGRKVPDDVALIGFENWEPMALGARPPLTSVDLNLTEIGRTAARYLLDAIGGAPPQGGVLTVPATLVVRESTR</sequence>
<dbReference type="Pfam" id="PF13377">
    <property type="entry name" value="Peripla_BP_3"/>
    <property type="match status" value="1"/>
</dbReference>
<dbReference type="Gene3D" id="3.40.50.2300">
    <property type="match status" value="2"/>
</dbReference>
<dbReference type="Proteomes" id="UP000248544">
    <property type="component" value="Unassembled WGS sequence"/>
</dbReference>
<feature type="domain" description="HTH lacI-type" evidence="4">
    <location>
        <begin position="14"/>
        <end position="68"/>
    </location>
</feature>
<keyword evidence="6" id="KW-1185">Reference proteome</keyword>
<accession>A0A2W2H4G0</accession>